<dbReference type="InterPro" id="IPR050339">
    <property type="entry name" value="CC_SR_Kinase"/>
</dbReference>
<name>J7RVN0_HUIN7</name>
<dbReference type="SMART" id="SM00220">
    <property type="entry name" value="S_TKc"/>
    <property type="match status" value="1"/>
</dbReference>
<evidence type="ECO:0000256" key="5">
    <source>
        <dbReference type="ARBA" id="ARBA00037982"/>
    </source>
</evidence>
<evidence type="ECO:0000256" key="1">
    <source>
        <dbReference type="ARBA" id="ARBA00022679"/>
    </source>
</evidence>
<feature type="transmembrane region" description="Helical" evidence="6">
    <location>
        <begin position="431"/>
        <end position="449"/>
    </location>
</feature>
<dbReference type="PANTHER" id="PTHR11042">
    <property type="entry name" value="EUKARYOTIC TRANSLATION INITIATION FACTOR 2-ALPHA KINASE EIF2-ALPHA KINASE -RELATED"/>
    <property type="match status" value="1"/>
</dbReference>
<keyword evidence="6" id="KW-0472">Membrane</keyword>
<dbReference type="InterPro" id="IPR000719">
    <property type="entry name" value="Prot_kinase_dom"/>
</dbReference>
<keyword evidence="9" id="KW-1185">Reference proteome</keyword>
<dbReference type="PANTHER" id="PTHR11042:SF138">
    <property type="entry name" value="SERINE_THREONINE-PROTEIN KINASE IKS1-RELATED"/>
    <property type="match status" value="1"/>
</dbReference>
<dbReference type="CDD" id="cd00180">
    <property type="entry name" value="PKc"/>
    <property type="match status" value="1"/>
</dbReference>
<dbReference type="PROSITE" id="PS00108">
    <property type="entry name" value="PROTEIN_KINASE_ST"/>
    <property type="match status" value="1"/>
</dbReference>
<evidence type="ECO:0000313" key="9">
    <source>
        <dbReference type="Proteomes" id="UP000006310"/>
    </source>
</evidence>
<dbReference type="Proteomes" id="UP000006310">
    <property type="component" value="Chromosome 2"/>
</dbReference>
<dbReference type="GO" id="GO:0004672">
    <property type="term" value="F:protein kinase activity"/>
    <property type="evidence" value="ECO:0007669"/>
    <property type="project" value="InterPro"/>
</dbReference>
<dbReference type="RefSeq" id="XP_022463213.1">
    <property type="nucleotide sequence ID" value="XM_022606526.1"/>
</dbReference>
<dbReference type="PROSITE" id="PS50011">
    <property type="entry name" value="PROTEIN_KINASE_DOM"/>
    <property type="match status" value="1"/>
</dbReference>
<keyword evidence="3" id="KW-0418">Kinase</keyword>
<evidence type="ECO:0000256" key="6">
    <source>
        <dbReference type="SAM" id="Phobius"/>
    </source>
</evidence>
<dbReference type="STRING" id="1071383.J7RVN0"/>
<feature type="transmembrane region" description="Helical" evidence="6">
    <location>
        <begin position="643"/>
        <end position="659"/>
    </location>
</feature>
<dbReference type="InterPro" id="IPR008271">
    <property type="entry name" value="Ser/Thr_kinase_AS"/>
</dbReference>
<sequence length="662" mass="74591">MSLVPYMDDSLILNDPTSKSLVIVNPSADKLAVFEQVHPRNWSNDPYSLESIRTRRNHEHISIAAYICPQCGTEIMSSNPVEQNNTTTGSNEGVNSVRATSGATKALPNVTLSYKYFKLLQSTHKRHSIRDSTERSAYGSFIPEDLFIPGYFHKFFTTLSLLGNGARGSVFKVVHKIGDTNLGVFALKKISIGNDMKWFNKCIREVQHLSSLTHKSANLITYNHVWLEMDSSYGVKVNEMENEKIPCLFILQQYCSGGNLEDCILIDVFKKFPEKVSTIERKKRFREKRRLRSEHHKPSNIGLTTAQIVSILRDIARGLNELHDIGIIHRDLKPSNCLLLSKYTEPSISDYDDEKPDEKVFKSVEGDAALFPTVVIGDLGESQLAGESRSATGCTGTLEYTAPEVIISPSIAAEVQGTGRRYNEYTFASDMFSLGMICYFIVFGSLPFAPEMEFSRMKEELKRFRIGSKYSLLEKHASMNLLGVDERIFDLMEMLLSLNPKDRPTAKEVEECLEHISPTEQSEEYNAGFVSNHNSSDDSELETAEQIINEKGSSYLSLLPDCDIFENPPTQTGLLTLPERAQVTSLRAKITRFIKSRQLFYFVLSCGCIAANNLRNQVPILLNYFALFLLGLSLHSSIRTCQVILLIEVTFIMISTYYAKIL</sequence>
<dbReference type="GeneID" id="34524617"/>
<dbReference type="eggNOG" id="KOG0032">
    <property type="taxonomic scope" value="Eukaryota"/>
</dbReference>
<feature type="domain" description="Protein kinase" evidence="7">
    <location>
        <begin position="156"/>
        <end position="516"/>
    </location>
</feature>
<reference evidence="9" key="2">
    <citation type="submission" date="2012-08" db="EMBL/GenBank/DDBJ databases">
        <title>Genome sequence of Kazachstania naganishii.</title>
        <authorList>
            <person name="Gordon J.L."/>
            <person name="Armisen D."/>
            <person name="Proux-Wera E."/>
            <person name="OhEigeartaigh S.S."/>
            <person name="Byrne K.P."/>
            <person name="Wolfe K.H."/>
        </authorList>
    </citation>
    <scope>NUCLEOTIDE SEQUENCE [LARGE SCALE GENOMIC DNA]</scope>
    <source>
        <strain evidence="9">ATCC MYA-139 / BCRC 22969 / CBS 8797 / CCRC 22969 / KCTC 17520 / NBRC 10181 / NCYC 3082</strain>
    </source>
</reference>
<keyword evidence="4" id="KW-0067">ATP-binding</keyword>
<feature type="transmembrane region" description="Helical" evidence="6">
    <location>
        <begin position="599"/>
        <end position="614"/>
    </location>
</feature>
<dbReference type="Pfam" id="PF00069">
    <property type="entry name" value="Pkinase"/>
    <property type="match status" value="1"/>
</dbReference>
<keyword evidence="6" id="KW-1133">Transmembrane helix</keyword>
<comment type="similarity">
    <text evidence="5">Belongs to the protein kinase superfamily. Ser/Thr protein kinase family. GCN2 subfamily.</text>
</comment>
<dbReference type="SUPFAM" id="SSF56112">
    <property type="entry name" value="Protein kinase-like (PK-like)"/>
    <property type="match status" value="1"/>
</dbReference>
<keyword evidence="6" id="KW-0812">Transmembrane</keyword>
<keyword evidence="1" id="KW-0808">Transferase</keyword>
<dbReference type="KEGG" id="kng:KNAG_0B05340"/>
<dbReference type="GO" id="GO:0005524">
    <property type="term" value="F:ATP binding"/>
    <property type="evidence" value="ECO:0007669"/>
    <property type="project" value="UniProtKB-KW"/>
</dbReference>
<dbReference type="AlphaFoldDB" id="J7RVN0"/>
<dbReference type="Gene3D" id="1.10.510.10">
    <property type="entry name" value="Transferase(Phosphotransferase) domain 1"/>
    <property type="match status" value="1"/>
</dbReference>
<gene>
    <name evidence="8" type="primary">KNAG0B05340</name>
    <name evidence="8" type="ordered locus">KNAG_0B05340</name>
</gene>
<dbReference type="Gene3D" id="3.30.200.20">
    <property type="entry name" value="Phosphorylase Kinase, domain 1"/>
    <property type="match status" value="1"/>
</dbReference>
<evidence type="ECO:0000256" key="4">
    <source>
        <dbReference type="ARBA" id="ARBA00022840"/>
    </source>
</evidence>
<proteinExistence type="inferred from homology"/>
<dbReference type="GO" id="GO:0005634">
    <property type="term" value="C:nucleus"/>
    <property type="evidence" value="ECO:0007669"/>
    <property type="project" value="TreeGrafter"/>
</dbReference>
<accession>J7RVN0</accession>
<dbReference type="OMA" id="MICYFIV"/>
<evidence type="ECO:0000256" key="2">
    <source>
        <dbReference type="ARBA" id="ARBA00022741"/>
    </source>
</evidence>
<evidence type="ECO:0000259" key="7">
    <source>
        <dbReference type="PROSITE" id="PS50011"/>
    </source>
</evidence>
<dbReference type="HOGENOM" id="CLU_010228_2_1_1"/>
<dbReference type="GO" id="GO:0005737">
    <property type="term" value="C:cytoplasm"/>
    <property type="evidence" value="ECO:0007669"/>
    <property type="project" value="TreeGrafter"/>
</dbReference>
<dbReference type="EMBL" id="HE978315">
    <property type="protein sequence ID" value="CCK68967.1"/>
    <property type="molecule type" value="Genomic_DNA"/>
</dbReference>
<dbReference type="OrthoDB" id="1405469at2759"/>
<keyword evidence="2" id="KW-0547">Nucleotide-binding</keyword>
<dbReference type="InterPro" id="IPR011009">
    <property type="entry name" value="Kinase-like_dom_sf"/>
</dbReference>
<protein>
    <recommendedName>
        <fullName evidence="7">Protein kinase domain-containing protein</fullName>
    </recommendedName>
</protein>
<reference evidence="8 9" key="1">
    <citation type="journal article" date="2011" name="Proc. Natl. Acad. Sci. U.S.A.">
        <title>Evolutionary erosion of yeast sex chromosomes by mating-type switching accidents.</title>
        <authorList>
            <person name="Gordon J.L."/>
            <person name="Armisen D."/>
            <person name="Proux-Wera E."/>
            <person name="Oheigeartaigh S.S."/>
            <person name="Byrne K.P."/>
            <person name="Wolfe K.H."/>
        </authorList>
    </citation>
    <scope>NUCLEOTIDE SEQUENCE [LARGE SCALE GENOMIC DNA]</scope>
    <source>
        <strain evidence="9">ATCC MYA-139 / BCRC 22969 / CBS 8797 / CCRC 22969 / KCTC 17520 / NBRC 10181 / NCYC 3082</strain>
    </source>
</reference>
<evidence type="ECO:0000313" key="8">
    <source>
        <dbReference type="EMBL" id="CCK68967.1"/>
    </source>
</evidence>
<organism evidence="8 9">
    <name type="scientific">Huiozyma naganishii (strain ATCC MYA-139 / BCRC 22969 / CBS 8797 / KCTC 17520 / NBRC 10181 / NCYC 3082 / Yp74L-3)</name>
    <name type="common">Yeast</name>
    <name type="synonym">Kazachstania naganishii</name>
    <dbReference type="NCBI Taxonomy" id="1071383"/>
    <lineage>
        <taxon>Eukaryota</taxon>
        <taxon>Fungi</taxon>
        <taxon>Dikarya</taxon>
        <taxon>Ascomycota</taxon>
        <taxon>Saccharomycotina</taxon>
        <taxon>Saccharomycetes</taxon>
        <taxon>Saccharomycetales</taxon>
        <taxon>Saccharomycetaceae</taxon>
        <taxon>Huiozyma</taxon>
    </lineage>
</organism>
<evidence type="ECO:0000256" key="3">
    <source>
        <dbReference type="ARBA" id="ARBA00022777"/>
    </source>
</evidence>